<feature type="region of interest" description="Disordered" evidence="1">
    <location>
        <begin position="23"/>
        <end position="64"/>
    </location>
</feature>
<protein>
    <submittedName>
        <fullName evidence="2">Uncharacterized protein</fullName>
    </submittedName>
</protein>
<reference evidence="2" key="1">
    <citation type="submission" date="2021-01" db="EMBL/GenBank/DDBJ databases">
        <title>Whole genome shotgun sequence of Sinosporangium siamense NBRC 109515.</title>
        <authorList>
            <person name="Komaki H."/>
            <person name="Tamura T."/>
        </authorList>
    </citation>
    <scope>NUCLEOTIDE SEQUENCE</scope>
    <source>
        <strain evidence="2">NBRC 109515</strain>
    </source>
</reference>
<keyword evidence="3" id="KW-1185">Reference proteome</keyword>
<dbReference type="AlphaFoldDB" id="A0A919V6N5"/>
<gene>
    <name evidence="2" type="ORF">Ssi02_14180</name>
</gene>
<evidence type="ECO:0000313" key="3">
    <source>
        <dbReference type="Proteomes" id="UP000606172"/>
    </source>
</evidence>
<feature type="compositionally biased region" description="Low complexity" evidence="1">
    <location>
        <begin position="23"/>
        <end position="47"/>
    </location>
</feature>
<feature type="compositionally biased region" description="Basic and acidic residues" evidence="1">
    <location>
        <begin position="49"/>
        <end position="59"/>
    </location>
</feature>
<dbReference type="Proteomes" id="UP000606172">
    <property type="component" value="Unassembled WGS sequence"/>
</dbReference>
<name>A0A919V6N5_9ACTN</name>
<proteinExistence type="predicted"/>
<accession>A0A919V6N5</accession>
<organism evidence="2 3">
    <name type="scientific">Sinosporangium siamense</name>
    <dbReference type="NCBI Taxonomy" id="1367973"/>
    <lineage>
        <taxon>Bacteria</taxon>
        <taxon>Bacillati</taxon>
        <taxon>Actinomycetota</taxon>
        <taxon>Actinomycetes</taxon>
        <taxon>Streptosporangiales</taxon>
        <taxon>Streptosporangiaceae</taxon>
        <taxon>Sinosporangium</taxon>
    </lineage>
</organism>
<comment type="caution">
    <text evidence="2">The sequence shown here is derived from an EMBL/GenBank/DDBJ whole genome shotgun (WGS) entry which is preliminary data.</text>
</comment>
<sequence length="110" mass="11683">MTVPPLNTVMSELTPPEGVLCASGETAAEAGPGSPPTATAPTPAPATDNQRRNSRRLDAADSVSRKVYPFRSRRVVPNSLSAPTKSDTKEMADKFLIQSPAPSLPDRRII</sequence>
<evidence type="ECO:0000256" key="1">
    <source>
        <dbReference type="SAM" id="MobiDB-lite"/>
    </source>
</evidence>
<dbReference type="EMBL" id="BOOW01000008">
    <property type="protein sequence ID" value="GII91187.1"/>
    <property type="molecule type" value="Genomic_DNA"/>
</dbReference>
<evidence type="ECO:0000313" key="2">
    <source>
        <dbReference type="EMBL" id="GII91187.1"/>
    </source>
</evidence>